<dbReference type="Gene3D" id="3.40.140.10">
    <property type="entry name" value="Cytidine Deaminase, domain 2"/>
    <property type="match status" value="1"/>
</dbReference>
<dbReference type="InterPro" id="IPR016193">
    <property type="entry name" value="Cytidine_deaminase-like"/>
</dbReference>
<dbReference type="PANTHER" id="PTHR11079:SF161">
    <property type="entry name" value="CMP_DCMP-TYPE DEAMINASE DOMAIN-CONTAINING PROTEIN"/>
    <property type="match status" value="1"/>
</dbReference>
<dbReference type="Proteomes" id="UP001281447">
    <property type="component" value="Unassembled WGS sequence"/>
</dbReference>
<dbReference type="PROSITE" id="PS51747">
    <property type="entry name" value="CYT_DCMP_DEAMINASES_2"/>
    <property type="match status" value="1"/>
</dbReference>
<dbReference type="PROSITE" id="PS00903">
    <property type="entry name" value="CYT_DCMP_DEAMINASES_1"/>
    <property type="match status" value="1"/>
</dbReference>
<evidence type="ECO:0000256" key="1">
    <source>
        <dbReference type="ARBA" id="ARBA00022723"/>
    </source>
</evidence>
<keyword evidence="2" id="KW-0862">Zinc</keyword>
<dbReference type="PANTHER" id="PTHR11079">
    <property type="entry name" value="CYTOSINE DEAMINASE FAMILY MEMBER"/>
    <property type="match status" value="1"/>
</dbReference>
<comment type="caution">
    <text evidence="4">The sequence shown here is derived from an EMBL/GenBank/DDBJ whole genome shotgun (WGS) entry which is preliminary data.</text>
</comment>
<evidence type="ECO:0000313" key="5">
    <source>
        <dbReference type="Proteomes" id="UP001281447"/>
    </source>
</evidence>
<accession>A0ABU5C7T3</accession>
<sequence>MGKYWLRGVNELHHKYDVSAHAEMNAIREAQEKLQTRDLSGSVMYCSGEPCSMCLTAMFFVGIEKGYYASSIEETAGVGLTDSAMLYEDLKKPREERQVRLVHIALDDDAENPMEQWRQNQKS</sequence>
<evidence type="ECO:0000313" key="4">
    <source>
        <dbReference type="EMBL" id="MDY0395265.1"/>
    </source>
</evidence>
<feature type="domain" description="CMP/dCMP-type deaminase" evidence="3">
    <location>
        <begin position="1"/>
        <end position="80"/>
    </location>
</feature>
<proteinExistence type="predicted"/>
<reference evidence="4 5" key="1">
    <citation type="submission" date="2023-10" db="EMBL/GenBank/DDBJ databases">
        <title>Virgibacillus halophilus 5B73C genome.</title>
        <authorList>
            <person name="Miliotis G."/>
            <person name="Sengupta P."/>
            <person name="Hameed A."/>
            <person name="Chuvochina M."/>
            <person name="Mcdonagh F."/>
            <person name="Simpson A.C."/>
            <person name="Singh N.K."/>
            <person name="Rekha P.D."/>
            <person name="Raman K."/>
            <person name="Hugenholtz P."/>
            <person name="Venkateswaran K."/>
        </authorList>
    </citation>
    <scope>NUCLEOTIDE SEQUENCE [LARGE SCALE GENOMIC DNA]</scope>
    <source>
        <strain evidence="4 5">5B73C</strain>
    </source>
</reference>
<evidence type="ECO:0000259" key="3">
    <source>
        <dbReference type="PROSITE" id="PS51747"/>
    </source>
</evidence>
<dbReference type="EMBL" id="JAWDIP010000003">
    <property type="protein sequence ID" value="MDY0395265.1"/>
    <property type="molecule type" value="Genomic_DNA"/>
</dbReference>
<dbReference type="SUPFAM" id="SSF53927">
    <property type="entry name" value="Cytidine deaminase-like"/>
    <property type="match status" value="1"/>
</dbReference>
<dbReference type="InterPro" id="IPR016192">
    <property type="entry name" value="APOBEC/CMP_deaminase_Zn-bd"/>
</dbReference>
<dbReference type="InterPro" id="IPR002125">
    <property type="entry name" value="CMP_dCMP_dom"/>
</dbReference>
<dbReference type="CDD" id="cd01285">
    <property type="entry name" value="nucleoside_deaminase"/>
    <property type="match status" value="1"/>
</dbReference>
<keyword evidence="5" id="KW-1185">Reference proteome</keyword>
<name>A0ABU5C7T3_9BACI</name>
<dbReference type="Pfam" id="PF00383">
    <property type="entry name" value="dCMP_cyt_deam_1"/>
    <property type="match status" value="1"/>
</dbReference>
<evidence type="ECO:0000256" key="2">
    <source>
        <dbReference type="ARBA" id="ARBA00022833"/>
    </source>
</evidence>
<gene>
    <name evidence="4" type="ORF">RWE15_13595</name>
</gene>
<keyword evidence="1" id="KW-0479">Metal-binding</keyword>
<protein>
    <submittedName>
        <fullName evidence="4">Nucleoside deaminase</fullName>
    </submittedName>
</protein>
<organism evidence="4 5">
    <name type="scientific">Tigheibacillus halophilus</name>
    <dbReference type="NCBI Taxonomy" id="361280"/>
    <lineage>
        <taxon>Bacteria</taxon>
        <taxon>Bacillati</taxon>
        <taxon>Bacillota</taxon>
        <taxon>Bacilli</taxon>
        <taxon>Bacillales</taxon>
        <taxon>Bacillaceae</taxon>
        <taxon>Tigheibacillus</taxon>
    </lineage>
</organism>